<dbReference type="OrthoDB" id="9990455at2"/>
<dbReference type="EMBL" id="AZFM01000004">
    <property type="protein sequence ID" value="KRL91082.1"/>
    <property type="molecule type" value="Genomic_DNA"/>
</dbReference>
<feature type="chain" id="PRO_5039243193" description="Surface layer protein A domain-containing protein" evidence="2">
    <location>
        <begin position="25"/>
        <end position="274"/>
    </location>
</feature>
<evidence type="ECO:0008006" key="5">
    <source>
        <dbReference type="Google" id="ProtNLM"/>
    </source>
</evidence>
<proteinExistence type="predicted"/>
<keyword evidence="4" id="KW-1185">Reference proteome</keyword>
<feature type="coiled-coil region" evidence="1">
    <location>
        <begin position="241"/>
        <end position="268"/>
    </location>
</feature>
<reference evidence="3 4" key="1">
    <citation type="journal article" date="2015" name="Genome Announc.">
        <title>Expanding the biotechnology potential of lactobacilli through comparative genomics of 213 strains and associated genera.</title>
        <authorList>
            <person name="Sun Z."/>
            <person name="Harris H.M."/>
            <person name="McCann A."/>
            <person name="Guo C."/>
            <person name="Argimon S."/>
            <person name="Zhang W."/>
            <person name="Yang X."/>
            <person name="Jeffery I.B."/>
            <person name="Cooney J.C."/>
            <person name="Kagawa T.F."/>
            <person name="Liu W."/>
            <person name="Song Y."/>
            <person name="Salvetti E."/>
            <person name="Wrobel A."/>
            <person name="Rasinkangas P."/>
            <person name="Parkhill J."/>
            <person name="Rea M.C."/>
            <person name="O'Sullivan O."/>
            <person name="Ritari J."/>
            <person name="Douillard F.P."/>
            <person name="Paul Ross R."/>
            <person name="Yang R."/>
            <person name="Briner A.E."/>
            <person name="Felis G.E."/>
            <person name="de Vos W.M."/>
            <person name="Barrangou R."/>
            <person name="Klaenhammer T.R."/>
            <person name="Caufield P.W."/>
            <person name="Cui Y."/>
            <person name="Zhang H."/>
            <person name="O'Toole P.W."/>
        </authorList>
    </citation>
    <scope>NUCLEOTIDE SEQUENCE [LARGE SCALE GENOMIC DNA]</scope>
    <source>
        <strain evidence="3 4">DSM 16043</strain>
    </source>
</reference>
<protein>
    <recommendedName>
        <fullName evidence="5">Surface layer protein A domain-containing protein</fullName>
    </recommendedName>
</protein>
<accession>A0A0R1UI68</accession>
<gene>
    <name evidence="3" type="ORF">FC46_GL001378</name>
</gene>
<dbReference type="RefSeq" id="WP_057797492.1">
    <property type="nucleotide sequence ID" value="NZ_AZFM01000004.1"/>
</dbReference>
<keyword evidence="2" id="KW-0732">Signal</keyword>
<organism evidence="3 4">
    <name type="scientific">Lactobacillus kalixensis DSM 16043</name>
    <dbReference type="NCBI Taxonomy" id="1423763"/>
    <lineage>
        <taxon>Bacteria</taxon>
        <taxon>Bacillati</taxon>
        <taxon>Bacillota</taxon>
        <taxon>Bacilli</taxon>
        <taxon>Lactobacillales</taxon>
        <taxon>Lactobacillaceae</taxon>
        <taxon>Lactobacillus</taxon>
    </lineage>
</organism>
<sequence>MKKRKLFTVLAAAALLTSTGVSLAETTTPTVQAATKSTKKNYKNPTVSVKKGARLYKITFNKKGTAVSKIVPMKKNGRQLTMKAVKMTASWSTKYKGVNYYYLGGNYAIRTKDAKVISKKKVPTLTSLMKQSRDKAVAAYKKKAADWQSKIDAAKPKTYTGKVTTASIYFNMDTSTGKGSKADSEMPVGTTLTILFKDDNAISSNNQKVTAYYAMTSDKKYILIPASAVTLDDPNAAVLTSEQYSASNKNANDLYEQAKKDLNIKDDNASSNNN</sequence>
<dbReference type="AlphaFoldDB" id="A0A0R1UI68"/>
<evidence type="ECO:0000313" key="4">
    <source>
        <dbReference type="Proteomes" id="UP000051036"/>
    </source>
</evidence>
<comment type="caution">
    <text evidence="3">The sequence shown here is derived from an EMBL/GenBank/DDBJ whole genome shotgun (WGS) entry which is preliminary data.</text>
</comment>
<evidence type="ECO:0000256" key="1">
    <source>
        <dbReference type="SAM" id="Coils"/>
    </source>
</evidence>
<keyword evidence="1" id="KW-0175">Coiled coil</keyword>
<evidence type="ECO:0000313" key="3">
    <source>
        <dbReference type="EMBL" id="KRL91082.1"/>
    </source>
</evidence>
<dbReference type="PATRIC" id="fig|1423763.3.peg.1394"/>
<evidence type="ECO:0000256" key="2">
    <source>
        <dbReference type="SAM" id="SignalP"/>
    </source>
</evidence>
<dbReference type="Proteomes" id="UP000051036">
    <property type="component" value="Unassembled WGS sequence"/>
</dbReference>
<feature type="signal peptide" evidence="2">
    <location>
        <begin position="1"/>
        <end position="24"/>
    </location>
</feature>
<name>A0A0R1UI68_9LACO</name>